<keyword evidence="5" id="KW-0964">Secreted</keyword>
<evidence type="ECO:0000259" key="10">
    <source>
        <dbReference type="Pfam" id="PF26410"/>
    </source>
</evidence>
<dbReference type="PANTHER" id="PTHR31451:SF39">
    <property type="entry name" value="MANNAN ENDO-1,4-BETA-MANNOSIDASE 1"/>
    <property type="match status" value="1"/>
</dbReference>
<dbReference type="SUPFAM" id="SSF51445">
    <property type="entry name" value="(Trans)glycosidases"/>
    <property type="match status" value="1"/>
</dbReference>
<evidence type="ECO:0000256" key="7">
    <source>
        <dbReference type="ARBA" id="ARBA00022801"/>
    </source>
</evidence>
<comment type="similarity">
    <text evidence="3">Belongs to the glycosyl hydrolase 5 (cellulase A) family.</text>
</comment>
<dbReference type="Gene3D" id="3.20.20.80">
    <property type="entry name" value="Glycosidases"/>
    <property type="match status" value="1"/>
</dbReference>
<gene>
    <name evidence="11" type="ORF">PTTG_02730</name>
</gene>
<feature type="domain" description="Glycoside hydrolase family 5" evidence="10">
    <location>
        <begin position="152"/>
        <end position="329"/>
    </location>
</feature>
<dbReference type="FunFam" id="3.20.20.80:FF:000251">
    <property type="entry name" value="Uncharacterized protein"/>
    <property type="match status" value="1"/>
</dbReference>
<dbReference type="EC" id="3.2.1.78" evidence="4"/>
<keyword evidence="8" id="KW-0326">Glycosidase</keyword>
<reference evidence="11" key="2">
    <citation type="submission" date="2016-05" db="EMBL/GenBank/DDBJ databases">
        <title>Comparative analysis highlights variable genome content of wheat rusts and divergence of the mating loci.</title>
        <authorList>
            <person name="Cuomo C.A."/>
            <person name="Bakkeren G."/>
            <person name="Szabo L."/>
            <person name="Khalil H."/>
            <person name="Joly D."/>
            <person name="Goldberg J."/>
            <person name="Young S."/>
            <person name="Zeng Q."/>
            <person name="Fellers J."/>
        </authorList>
    </citation>
    <scope>NUCLEOTIDE SEQUENCE [LARGE SCALE GENOMIC DNA]</scope>
    <source>
        <strain evidence="11">1-1 BBBD Race 1</strain>
    </source>
</reference>
<feature type="signal peptide" evidence="9">
    <location>
        <begin position="1"/>
        <end position="26"/>
    </location>
</feature>
<dbReference type="PANTHER" id="PTHR31451">
    <property type="match status" value="1"/>
</dbReference>
<reference evidence="12" key="4">
    <citation type="submission" date="2025-05" db="UniProtKB">
        <authorList>
            <consortium name="EnsemblFungi"/>
        </authorList>
    </citation>
    <scope>IDENTIFICATION</scope>
    <source>
        <strain evidence="12">isolate 1-1 / race 1 (BBBD)</strain>
    </source>
</reference>
<evidence type="ECO:0000313" key="11">
    <source>
        <dbReference type="EMBL" id="OAV92902.1"/>
    </source>
</evidence>
<dbReference type="OrthoDB" id="2505764at2759"/>
<keyword evidence="7" id="KW-0378">Hydrolase</keyword>
<dbReference type="GO" id="GO:0005576">
    <property type="term" value="C:extracellular region"/>
    <property type="evidence" value="ECO:0007669"/>
    <property type="project" value="UniProtKB-SubCell"/>
</dbReference>
<dbReference type="Proteomes" id="UP000005240">
    <property type="component" value="Unassembled WGS sequence"/>
</dbReference>
<comment type="catalytic activity">
    <reaction evidence="1">
        <text>Random hydrolysis of (1-&gt;4)-beta-D-mannosidic linkages in mannans, galactomannans and glucomannans.</text>
        <dbReference type="EC" id="3.2.1.78"/>
    </reaction>
</comment>
<dbReference type="STRING" id="630390.A0A180GKM5"/>
<protein>
    <recommendedName>
        <fullName evidence="4">mannan endo-1,4-beta-mannosidase</fullName>
        <ecNumber evidence="4">3.2.1.78</ecNumber>
    </recommendedName>
</protein>
<organism evidence="11">
    <name type="scientific">Puccinia triticina (isolate 1-1 / race 1 (BBBD))</name>
    <name type="common">Brown leaf rust fungus</name>
    <dbReference type="NCBI Taxonomy" id="630390"/>
    <lineage>
        <taxon>Eukaryota</taxon>
        <taxon>Fungi</taxon>
        <taxon>Dikarya</taxon>
        <taxon>Basidiomycota</taxon>
        <taxon>Pucciniomycotina</taxon>
        <taxon>Pucciniomycetes</taxon>
        <taxon>Pucciniales</taxon>
        <taxon>Pucciniaceae</taxon>
        <taxon>Puccinia</taxon>
    </lineage>
</organism>
<dbReference type="InterPro" id="IPR045053">
    <property type="entry name" value="MAN-like"/>
</dbReference>
<evidence type="ECO:0000313" key="12">
    <source>
        <dbReference type="EnsemblFungi" id="PTTG_02730-t43_1-p1"/>
    </source>
</evidence>
<dbReference type="InterPro" id="IPR017853">
    <property type="entry name" value="GH"/>
</dbReference>
<proteinExistence type="inferred from homology"/>
<dbReference type="InterPro" id="IPR001547">
    <property type="entry name" value="Glyco_hydro_5"/>
</dbReference>
<accession>A0A180GKM5</accession>
<evidence type="ECO:0000256" key="3">
    <source>
        <dbReference type="ARBA" id="ARBA00005641"/>
    </source>
</evidence>
<comment type="subcellular location">
    <subcellularLocation>
        <location evidence="2">Secreted</location>
    </subcellularLocation>
</comment>
<dbReference type="AlphaFoldDB" id="A0A180GKM5"/>
<evidence type="ECO:0000256" key="6">
    <source>
        <dbReference type="ARBA" id="ARBA00022729"/>
    </source>
</evidence>
<evidence type="ECO:0000256" key="5">
    <source>
        <dbReference type="ARBA" id="ARBA00022525"/>
    </source>
</evidence>
<evidence type="ECO:0000256" key="1">
    <source>
        <dbReference type="ARBA" id="ARBA00001678"/>
    </source>
</evidence>
<reference evidence="12 13" key="3">
    <citation type="journal article" date="2017" name="G3 (Bethesda)">
        <title>Comparative analysis highlights variable genome content of wheat rusts and divergence of the mating loci.</title>
        <authorList>
            <person name="Cuomo C.A."/>
            <person name="Bakkeren G."/>
            <person name="Khalil H.B."/>
            <person name="Panwar V."/>
            <person name="Joly D."/>
            <person name="Linning R."/>
            <person name="Sakthikumar S."/>
            <person name="Song X."/>
            <person name="Adiconis X."/>
            <person name="Fan L."/>
            <person name="Goldberg J.M."/>
            <person name="Levin J.Z."/>
            <person name="Young S."/>
            <person name="Zeng Q."/>
            <person name="Anikster Y."/>
            <person name="Bruce M."/>
            <person name="Wang M."/>
            <person name="Yin C."/>
            <person name="McCallum B."/>
            <person name="Szabo L.J."/>
            <person name="Hulbert S."/>
            <person name="Chen X."/>
            <person name="Fellers J.P."/>
        </authorList>
    </citation>
    <scope>NUCLEOTIDE SEQUENCE</scope>
    <source>
        <strain evidence="12">isolate 1-1 / race 1 (BBBD)</strain>
        <strain evidence="13">Isolate 1-1 / race 1 (BBBD)</strain>
    </source>
</reference>
<dbReference type="VEuPathDB" id="FungiDB:PTTG_02730"/>
<evidence type="ECO:0000256" key="8">
    <source>
        <dbReference type="ARBA" id="ARBA00023295"/>
    </source>
</evidence>
<dbReference type="Pfam" id="PF26410">
    <property type="entry name" value="GH5_mannosidase"/>
    <property type="match status" value="1"/>
</dbReference>
<feature type="chain" id="PRO_5008110012" description="mannan endo-1,4-beta-mannosidase" evidence="9">
    <location>
        <begin position="27"/>
        <end position="627"/>
    </location>
</feature>
<evidence type="ECO:0000256" key="2">
    <source>
        <dbReference type="ARBA" id="ARBA00004613"/>
    </source>
</evidence>
<sequence>MIQTPARYVLWGFCVWYSAVSSMSEAREPFGFPTGSPLNDTRTTATKLDRRYLPKPRYTSARGSRPGFVSAPGDGHFYLDGELFDFRSFNTPTLLDGVEFRARDLVETISAFGSPVSRTYTLHVANSNFKGGKQNPSSSHILGWDNSASDWIYNETNWKNIDQALDLARQHGVKLIIPIINQDYGSDDSNWVGNFNDLVRHRYNIENYTVAQQAVDWFTDREMIKCFKKIISFYLNRINTFNGIRIGSDETILAFETGNEMNWGYQNGSDAHDRPAPASWTIEIAQFIKSLAPKTLVMDGSYSRNPDLAWEEETLASPHIDIYSYHFYGEGDTQAYHALENQVRAHGKTFIVGEHGFYDKVAVWEAFYKNVTCPGALVWSMRGHSENGGFVTHGEGHNIYSYHAPGFRNQTSENFDTQEADVISLTYDASYRILGLSPPRKPIPATPDAFLVSNGTHAGISWRGAAWAQEYQVLGAVFQDAQFSIISRYTPDNFDDGQLFVPLDPTDPTKPIHIKLPEPIPHQSHAGWIDTKWCPPGSSAPCGDIHFDKQDDIKPPITYRRLMPMTAPAGQISAKNRDLNPAANKSFPSGGWFSVRAVSADGILGGVSGSIFLKSQWQGHLGENEWI</sequence>
<evidence type="ECO:0000256" key="4">
    <source>
        <dbReference type="ARBA" id="ARBA00012706"/>
    </source>
</evidence>
<dbReference type="EMBL" id="ADAS02000057">
    <property type="protein sequence ID" value="OAV92902.1"/>
    <property type="molecule type" value="Genomic_DNA"/>
</dbReference>
<keyword evidence="13" id="KW-1185">Reference proteome</keyword>
<reference evidence="11" key="1">
    <citation type="submission" date="2009-11" db="EMBL/GenBank/DDBJ databases">
        <authorList>
            <consortium name="The Broad Institute Genome Sequencing Platform"/>
            <person name="Ward D."/>
            <person name="Feldgarden M."/>
            <person name="Earl A."/>
            <person name="Young S.K."/>
            <person name="Zeng Q."/>
            <person name="Koehrsen M."/>
            <person name="Alvarado L."/>
            <person name="Berlin A."/>
            <person name="Bochicchio J."/>
            <person name="Borenstein D."/>
            <person name="Chapman S.B."/>
            <person name="Chen Z."/>
            <person name="Engels R."/>
            <person name="Freedman E."/>
            <person name="Gellesch M."/>
            <person name="Goldberg J."/>
            <person name="Griggs A."/>
            <person name="Gujja S."/>
            <person name="Heilman E."/>
            <person name="Heiman D."/>
            <person name="Hepburn T."/>
            <person name="Howarth C."/>
            <person name="Jen D."/>
            <person name="Larson L."/>
            <person name="Lewis B."/>
            <person name="Mehta T."/>
            <person name="Park D."/>
            <person name="Pearson M."/>
            <person name="Roberts A."/>
            <person name="Saif S."/>
            <person name="Shea T."/>
            <person name="Shenoy N."/>
            <person name="Sisk P."/>
            <person name="Stolte C."/>
            <person name="Sykes S."/>
            <person name="Thomson T."/>
            <person name="Walk T."/>
            <person name="White J."/>
            <person name="Yandava C."/>
            <person name="Izard J."/>
            <person name="Baranova O.V."/>
            <person name="Blanton J.M."/>
            <person name="Tanner A.C."/>
            <person name="Dewhirst F.E."/>
            <person name="Haas B."/>
            <person name="Nusbaum C."/>
            <person name="Birren B."/>
        </authorList>
    </citation>
    <scope>NUCLEOTIDE SEQUENCE [LARGE SCALE GENOMIC DNA]</scope>
    <source>
        <strain evidence="11">1-1 BBBD Race 1</strain>
    </source>
</reference>
<dbReference type="EnsemblFungi" id="PTTG_02730-t43_1">
    <property type="protein sequence ID" value="PTTG_02730-t43_1-p1"/>
    <property type="gene ID" value="PTTG_02730"/>
</dbReference>
<name>A0A180GKM5_PUCT1</name>
<dbReference type="GO" id="GO:0016985">
    <property type="term" value="F:mannan endo-1,4-beta-mannosidase activity"/>
    <property type="evidence" value="ECO:0007669"/>
    <property type="project" value="UniProtKB-EC"/>
</dbReference>
<evidence type="ECO:0000313" key="13">
    <source>
        <dbReference type="Proteomes" id="UP000005240"/>
    </source>
</evidence>
<keyword evidence="6 9" id="KW-0732">Signal</keyword>
<evidence type="ECO:0000256" key="9">
    <source>
        <dbReference type="SAM" id="SignalP"/>
    </source>
</evidence>